<evidence type="ECO:0000256" key="13">
    <source>
        <dbReference type="ARBA" id="ARBA00023273"/>
    </source>
</evidence>
<accession>A0AAD9DKN0</accession>
<dbReference type="Gene3D" id="3.80.10.10">
    <property type="entry name" value="Ribonuclease Inhibitor"/>
    <property type="match status" value="1"/>
</dbReference>
<evidence type="ECO:0008006" key="20">
    <source>
        <dbReference type="Google" id="ProtNLM"/>
    </source>
</evidence>
<organism evidence="18 19">
    <name type="scientific">Electrophorus voltai</name>
    <dbReference type="NCBI Taxonomy" id="2609070"/>
    <lineage>
        <taxon>Eukaryota</taxon>
        <taxon>Metazoa</taxon>
        <taxon>Chordata</taxon>
        <taxon>Craniata</taxon>
        <taxon>Vertebrata</taxon>
        <taxon>Euteleostomi</taxon>
        <taxon>Actinopterygii</taxon>
        <taxon>Neopterygii</taxon>
        <taxon>Teleostei</taxon>
        <taxon>Ostariophysi</taxon>
        <taxon>Gymnotiformes</taxon>
        <taxon>Gymnotoidei</taxon>
        <taxon>Gymnotidae</taxon>
        <taxon>Electrophorus</taxon>
    </lineage>
</organism>
<feature type="compositionally biased region" description="Basic and acidic residues" evidence="16">
    <location>
        <begin position="710"/>
        <end position="726"/>
    </location>
</feature>
<keyword evidence="19" id="KW-1185">Reference proteome</keyword>
<feature type="non-terminal residue" evidence="18">
    <location>
        <position position="1"/>
    </location>
</feature>
<dbReference type="PANTHER" id="PTHR24369:SF196">
    <property type="entry name" value="RETICULON 4 RECEPTOR LIKE 1"/>
    <property type="match status" value="1"/>
</dbReference>
<evidence type="ECO:0000256" key="3">
    <source>
        <dbReference type="ARBA" id="ARBA00004316"/>
    </source>
</evidence>
<evidence type="ECO:0000256" key="8">
    <source>
        <dbReference type="ARBA" id="ARBA00022729"/>
    </source>
</evidence>
<feature type="transmembrane region" description="Helical" evidence="17">
    <location>
        <begin position="774"/>
        <end position="794"/>
    </location>
</feature>
<keyword evidence="17" id="KW-0812">Transmembrane</keyword>
<evidence type="ECO:0000256" key="10">
    <source>
        <dbReference type="ARBA" id="ARBA00023136"/>
    </source>
</evidence>
<keyword evidence="10 17" id="KW-0472">Membrane</keyword>
<dbReference type="GO" id="GO:0043204">
    <property type="term" value="C:perikaryon"/>
    <property type="evidence" value="ECO:0007669"/>
    <property type="project" value="UniProtKB-SubCell"/>
</dbReference>
<keyword evidence="9" id="KW-0677">Repeat</keyword>
<feature type="compositionally biased region" description="Basic residues" evidence="16">
    <location>
        <begin position="693"/>
        <end position="707"/>
    </location>
</feature>
<evidence type="ECO:0000256" key="16">
    <source>
        <dbReference type="SAM" id="MobiDB-lite"/>
    </source>
</evidence>
<keyword evidence="7" id="KW-0433">Leucine-rich repeat</keyword>
<dbReference type="InterPro" id="IPR050541">
    <property type="entry name" value="LRR_TM_domain-containing"/>
</dbReference>
<dbReference type="InterPro" id="IPR003591">
    <property type="entry name" value="Leu-rich_rpt_typical-subtyp"/>
</dbReference>
<evidence type="ECO:0000256" key="4">
    <source>
        <dbReference type="ARBA" id="ARBA00004484"/>
    </source>
</evidence>
<proteinExistence type="inferred from homology"/>
<evidence type="ECO:0000256" key="7">
    <source>
        <dbReference type="ARBA" id="ARBA00022614"/>
    </source>
</evidence>
<dbReference type="Proteomes" id="UP001239994">
    <property type="component" value="Unassembled WGS sequence"/>
</dbReference>
<evidence type="ECO:0000256" key="17">
    <source>
        <dbReference type="SAM" id="Phobius"/>
    </source>
</evidence>
<keyword evidence="8" id="KW-0732">Signal</keyword>
<dbReference type="GO" id="GO:0045121">
    <property type="term" value="C:membrane raft"/>
    <property type="evidence" value="ECO:0007669"/>
    <property type="project" value="UniProtKB-SubCell"/>
</dbReference>
<feature type="compositionally biased region" description="Polar residues" evidence="16">
    <location>
        <begin position="138"/>
        <end position="152"/>
    </location>
</feature>
<feature type="region of interest" description="Disordered" evidence="16">
    <location>
        <begin position="81"/>
        <end position="105"/>
    </location>
</feature>
<dbReference type="AlphaFoldDB" id="A0AAD9DKN0"/>
<dbReference type="GO" id="GO:0098552">
    <property type="term" value="C:side of membrane"/>
    <property type="evidence" value="ECO:0007669"/>
    <property type="project" value="UniProtKB-KW"/>
</dbReference>
<keyword evidence="6" id="KW-1003">Cell membrane</keyword>
<dbReference type="FunFam" id="3.80.10.10:FF:000018">
    <property type="entry name" value="Reticulon 4 receptor"/>
    <property type="match status" value="1"/>
</dbReference>
<evidence type="ECO:0000256" key="5">
    <source>
        <dbReference type="ARBA" id="ARBA00004635"/>
    </source>
</evidence>
<dbReference type="EMBL" id="JAROKS010000025">
    <property type="protein sequence ID" value="KAK1785985.1"/>
    <property type="molecule type" value="Genomic_DNA"/>
</dbReference>
<reference evidence="18" key="1">
    <citation type="submission" date="2023-03" db="EMBL/GenBank/DDBJ databases">
        <title>Electrophorus voltai genome.</title>
        <authorList>
            <person name="Bian C."/>
        </authorList>
    </citation>
    <scope>NUCLEOTIDE SEQUENCE</scope>
    <source>
        <strain evidence="18">CB-2022</strain>
        <tissue evidence="18">Muscle</tissue>
    </source>
</reference>
<evidence type="ECO:0000256" key="15">
    <source>
        <dbReference type="ARBA" id="ARBA00038236"/>
    </source>
</evidence>
<gene>
    <name evidence="18" type="ORF">P4O66_017735</name>
</gene>
<dbReference type="Pfam" id="PF13855">
    <property type="entry name" value="LRR_8"/>
    <property type="match status" value="2"/>
</dbReference>
<comment type="similarity">
    <text evidence="15">Belongs to the Nogo receptor family.</text>
</comment>
<evidence type="ECO:0000256" key="11">
    <source>
        <dbReference type="ARBA" id="ARBA00023170"/>
    </source>
</evidence>
<protein>
    <recommendedName>
        <fullName evidence="20">Reticulon 4 receptor-like 1b</fullName>
    </recommendedName>
</protein>
<evidence type="ECO:0000256" key="2">
    <source>
        <dbReference type="ARBA" id="ARBA00004285"/>
    </source>
</evidence>
<name>A0AAD9DKN0_9TELE</name>
<dbReference type="GO" id="GO:0005886">
    <property type="term" value="C:plasma membrane"/>
    <property type="evidence" value="ECO:0007669"/>
    <property type="project" value="UniProtKB-SubCell"/>
</dbReference>
<evidence type="ECO:0000256" key="12">
    <source>
        <dbReference type="ARBA" id="ARBA00023180"/>
    </source>
</evidence>
<evidence type="ECO:0000256" key="6">
    <source>
        <dbReference type="ARBA" id="ARBA00022475"/>
    </source>
</evidence>
<keyword evidence="14" id="KW-0449">Lipoprotein</keyword>
<evidence type="ECO:0000256" key="9">
    <source>
        <dbReference type="ARBA" id="ARBA00022737"/>
    </source>
</evidence>
<keyword evidence="11" id="KW-0675">Receptor</keyword>
<keyword evidence="12" id="KW-0325">Glycoprotein</keyword>
<evidence type="ECO:0000313" key="19">
    <source>
        <dbReference type="Proteomes" id="UP001239994"/>
    </source>
</evidence>
<feature type="compositionally biased region" description="Polar residues" evidence="16">
    <location>
        <begin position="166"/>
        <end position="178"/>
    </location>
</feature>
<evidence type="ECO:0000313" key="18">
    <source>
        <dbReference type="EMBL" id="KAK1785985.1"/>
    </source>
</evidence>
<evidence type="ECO:0000256" key="14">
    <source>
        <dbReference type="ARBA" id="ARBA00023288"/>
    </source>
</evidence>
<dbReference type="InterPro" id="IPR032675">
    <property type="entry name" value="LRR_dom_sf"/>
</dbReference>
<feature type="region of interest" description="Disordered" evidence="16">
    <location>
        <begin position="612"/>
        <end position="768"/>
    </location>
</feature>
<feature type="region of interest" description="Disordered" evidence="16">
    <location>
        <begin position="119"/>
        <end position="215"/>
    </location>
</feature>
<dbReference type="PROSITE" id="PS51450">
    <property type="entry name" value="LRR"/>
    <property type="match status" value="1"/>
</dbReference>
<dbReference type="PANTHER" id="PTHR24369">
    <property type="entry name" value="ANTIGEN BSP, PUTATIVE-RELATED"/>
    <property type="match status" value="1"/>
</dbReference>
<comment type="caution">
    <text evidence="18">The sequence shown here is derived from an EMBL/GenBank/DDBJ whole genome shotgun (WGS) entry which is preliminary data.</text>
</comment>
<dbReference type="SMART" id="SM00369">
    <property type="entry name" value="LRR_TYP"/>
    <property type="match status" value="7"/>
</dbReference>
<sequence length="795" mass="87692">SPESVACSVIQSPSHSHQQLLLQASLMEIWASPVGDLSAVLVDAKCSKSSHVGWGVPGEELAGASSDRRGRTMQEVVAGPAFPPGTTSLPHPHPDDTCPDLSQRIPSPYLTAWHSERAITEQSSPAADMQPDAVGSPYGTQPTASNLQTSTRPGPARPGHTPDPLPTTQSNIPAPTTQPKRRVSSKMNASPPHISRVPSTREGCMKRPSGLGVSGANVRPMDRLFNHPPCNELSTAFVIGRQIREKLWLPLALLTPGDAEGCKLQQEHWAPGALWRTGVKQQASGGSFPLQGGADGEGECLSLRRRTTAKPSQQLPLKAGCGLEFLLVLWGLELSWSCPRHCICYSAPSTVSCQAHNFLSVPEGIPPHSERIFLQNNKIHRLLRGHFSSTTVTLWIYSNNITYIEPSTFQGFTLLEELDLGDNRYLRSLSPETFHGLGRLHALHLYRCGLNELPNNIFQGLRNLQYLYLQDNHLEYLQDDIFVDLHNLSHLFLHGNRLWSLHQNTFRGLRALDRLLLHHNQLQWVDRLAFHDLKRLTTLYLFNNSLVELAGECLATLGALEYLRLNDNPWECDCKALSLWDWLKRFRGSTSSVGCVAPPELAGKDLKQVKKEDFPNCSGSESLHQSRAKSWPGTDKVSLKQEPQPAQPPPAQPHHPHIAEQFSPVPLPQPPPAINGAQEPEATPDVVTPQRPGRSRNCTRQRTRSGKAKGPNEVHTSKEMADKEYSSPDFTGKYDPTSPDSSVTRRKHKCTPRTSVRPPSGVQQASNRGNLRRALLPVSIMVGLLVLLSTGLVLR</sequence>
<dbReference type="SUPFAM" id="SSF52058">
    <property type="entry name" value="L domain-like"/>
    <property type="match status" value="1"/>
</dbReference>
<dbReference type="InterPro" id="IPR001611">
    <property type="entry name" value="Leu-rich_rpt"/>
</dbReference>
<dbReference type="GO" id="GO:0042995">
    <property type="term" value="C:cell projection"/>
    <property type="evidence" value="ECO:0007669"/>
    <property type="project" value="UniProtKB-SubCell"/>
</dbReference>
<evidence type="ECO:0000256" key="1">
    <source>
        <dbReference type="ARBA" id="ARBA00004236"/>
    </source>
</evidence>
<keyword evidence="17" id="KW-1133">Transmembrane helix</keyword>
<keyword evidence="13" id="KW-0966">Cell projection</keyword>
<comment type="subcellular location">
    <subcellularLocation>
        <location evidence="1">Cell membrane</location>
    </subcellularLocation>
    <subcellularLocation>
        <location evidence="3">Cell projection</location>
    </subcellularLocation>
    <subcellularLocation>
        <location evidence="2">Membrane raft</location>
    </subcellularLocation>
    <subcellularLocation>
        <location evidence="5">Membrane</location>
        <topology evidence="5">Lipid-anchor</topology>
    </subcellularLocation>
    <subcellularLocation>
        <location evidence="4">Perikaryon</location>
    </subcellularLocation>
</comment>